<reference evidence="4" key="1">
    <citation type="journal article" date="2019" name="Int. J. Syst. Evol. Microbiol.">
        <title>The Global Catalogue of Microorganisms (GCM) 10K type strain sequencing project: providing services to taxonomists for standard genome sequencing and annotation.</title>
        <authorList>
            <consortium name="The Broad Institute Genomics Platform"/>
            <consortium name="The Broad Institute Genome Sequencing Center for Infectious Disease"/>
            <person name="Wu L."/>
            <person name="Ma J."/>
        </authorList>
    </citation>
    <scope>NUCLEOTIDE SEQUENCE [LARGE SCALE GENOMIC DNA]</scope>
    <source>
        <strain evidence="4">JCM 17458</strain>
    </source>
</reference>
<feature type="compositionally biased region" description="Low complexity" evidence="1">
    <location>
        <begin position="49"/>
        <end position="58"/>
    </location>
</feature>
<feature type="signal peptide" evidence="2">
    <location>
        <begin position="1"/>
        <end position="33"/>
    </location>
</feature>
<name>A0ABP8EG84_9MICO</name>
<proteinExistence type="predicted"/>
<dbReference type="RefSeq" id="WP_236864714.1">
    <property type="nucleotide sequence ID" value="NZ_BAABAZ010000004.1"/>
</dbReference>
<dbReference type="EMBL" id="BAABAZ010000004">
    <property type="protein sequence ID" value="GAA4282978.1"/>
    <property type="molecule type" value="Genomic_DNA"/>
</dbReference>
<feature type="compositionally biased region" description="Low complexity" evidence="1">
    <location>
        <begin position="120"/>
        <end position="134"/>
    </location>
</feature>
<organism evidence="3 4">
    <name type="scientific">Brevibacterium daeguense</name>
    <dbReference type="NCBI Taxonomy" id="909936"/>
    <lineage>
        <taxon>Bacteria</taxon>
        <taxon>Bacillati</taxon>
        <taxon>Actinomycetota</taxon>
        <taxon>Actinomycetes</taxon>
        <taxon>Micrococcales</taxon>
        <taxon>Brevibacteriaceae</taxon>
        <taxon>Brevibacterium</taxon>
    </lineage>
</organism>
<comment type="caution">
    <text evidence="3">The sequence shown here is derived from an EMBL/GenBank/DDBJ whole genome shotgun (WGS) entry which is preliminary data.</text>
</comment>
<evidence type="ECO:0000256" key="1">
    <source>
        <dbReference type="SAM" id="MobiDB-lite"/>
    </source>
</evidence>
<sequence length="147" mass="14914">MNNSPAARAIRRTTFGVLAVAALLSGGLTAGLAATTGGTGTSFDDDAAESAPAPGAESASDHGSQSRAESSGSDEDHGTERYDDHEHGSDEEYESDHSQDSARSHSDVERPEDAGTSGRASTHTPGTTTDTAPRSTHRAPVTSSSGS</sequence>
<feature type="compositionally biased region" description="Basic and acidic residues" evidence="1">
    <location>
        <begin position="74"/>
        <end position="113"/>
    </location>
</feature>
<evidence type="ECO:0000313" key="3">
    <source>
        <dbReference type="EMBL" id="GAA4282978.1"/>
    </source>
</evidence>
<feature type="compositionally biased region" description="Polar residues" evidence="1">
    <location>
        <begin position="62"/>
        <end position="71"/>
    </location>
</feature>
<keyword evidence="2" id="KW-0732">Signal</keyword>
<protein>
    <submittedName>
        <fullName evidence="3">Uncharacterized protein</fullName>
    </submittedName>
</protein>
<feature type="region of interest" description="Disordered" evidence="1">
    <location>
        <begin position="31"/>
        <end position="147"/>
    </location>
</feature>
<evidence type="ECO:0000313" key="4">
    <source>
        <dbReference type="Proteomes" id="UP001501586"/>
    </source>
</evidence>
<evidence type="ECO:0000256" key="2">
    <source>
        <dbReference type="SAM" id="SignalP"/>
    </source>
</evidence>
<feature type="chain" id="PRO_5047476973" evidence="2">
    <location>
        <begin position="34"/>
        <end position="147"/>
    </location>
</feature>
<dbReference type="Proteomes" id="UP001501586">
    <property type="component" value="Unassembled WGS sequence"/>
</dbReference>
<accession>A0ABP8EG84</accession>
<keyword evidence="4" id="KW-1185">Reference proteome</keyword>
<gene>
    <name evidence="3" type="ORF">GCM10022261_05090</name>
</gene>